<dbReference type="Gene3D" id="1.10.20.140">
    <property type="match status" value="1"/>
</dbReference>
<evidence type="ECO:0000256" key="6">
    <source>
        <dbReference type="ARBA" id="ARBA00022741"/>
    </source>
</evidence>
<evidence type="ECO:0000256" key="9">
    <source>
        <dbReference type="ARBA" id="ARBA00049563"/>
    </source>
</evidence>
<comment type="function">
    <text evidence="2 10 12">Catalyzes the transfer of a dimethylallyl group onto the adenine at position 37 in tRNAs that read codons beginning with uridine, leading to the formation of N6-(dimethylallyl)adenosine (i(6)A).</text>
</comment>
<dbReference type="Gene3D" id="3.40.50.300">
    <property type="entry name" value="P-loop containing nucleotide triphosphate hydrolases"/>
    <property type="match status" value="1"/>
</dbReference>
<name>A0A9E2KWL9_9BACT</name>
<evidence type="ECO:0000256" key="1">
    <source>
        <dbReference type="ARBA" id="ARBA00001946"/>
    </source>
</evidence>
<comment type="caution">
    <text evidence="14">The sequence shown here is derived from an EMBL/GenBank/DDBJ whole genome shotgun (WGS) entry which is preliminary data.</text>
</comment>
<evidence type="ECO:0000256" key="13">
    <source>
        <dbReference type="RuleBase" id="RU003785"/>
    </source>
</evidence>
<dbReference type="HAMAP" id="MF_00185">
    <property type="entry name" value="IPP_trans"/>
    <property type="match status" value="1"/>
</dbReference>
<dbReference type="PANTHER" id="PTHR11088:SF60">
    <property type="entry name" value="TRNA DIMETHYLALLYLTRANSFERASE"/>
    <property type="match status" value="1"/>
</dbReference>
<evidence type="ECO:0000256" key="4">
    <source>
        <dbReference type="ARBA" id="ARBA00022679"/>
    </source>
</evidence>
<dbReference type="GO" id="GO:0052381">
    <property type="term" value="F:tRNA dimethylallyltransferase activity"/>
    <property type="evidence" value="ECO:0007669"/>
    <property type="project" value="UniProtKB-UniRule"/>
</dbReference>
<comment type="catalytic activity">
    <reaction evidence="9 10 11">
        <text>adenosine(37) in tRNA + dimethylallyl diphosphate = N(6)-dimethylallyladenosine(37) in tRNA + diphosphate</text>
        <dbReference type="Rhea" id="RHEA:26482"/>
        <dbReference type="Rhea" id="RHEA-COMP:10162"/>
        <dbReference type="Rhea" id="RHEA-COMP:10375"/>
        <dbReference type="ChEBI" id="CHEBI:33019"/>
        <dbReference type="ChEBI" id="CHEBI:57623"/>
        <dbReference type="ChEBI" id="CHEBI:74411"/>
        <dbReference type="ChEBI" id="CHEBI:74415"/>
        <dbReference type="EC" id="2.5.1.75"/>
    </reaction>
</comment>
<organism evidence="14 15">
    <name type="scientific">Candidatus Ureaplasma intestinipullorum</name>
    <dbReference type="NCBI Taxonomy" id="2838770"/>
    <lineage>
        <taxon>Bacteria</taxon>
        <taxon>Bacillati</taxon>
        <taxon>Mycoplasmatota</taxon>
        <taxon>Mycoplasmoidales</taxon>
        <taxon>Mycoplasmoidaceae</taxon>
        <taxon>Ureaplasma</taxon>
    </lineage>
</organism>
<comment type="subunit">
    <text evidence="10">Monomer.</text>
</comment>
<dbReference type="InterPro" id="IPR039657">
    <property type="entry name" value="Dimethylallyltransferase"/>
</dbReference>
<evidence type="ECO:0000313" key="15">
    <source>
        <dbReference type="Proteomes" id="UP000824247"/>
    </source>
</evidence>
<comment type="cofactor">
    <cofactor evidence="1 10">
        <name>Mg(2+)</name>
        <dbReference type="ChEBI" id="CHEBI:18420"/>
    </cofactor>
</comment>
<keyword evidence="4 10" id="KW-0808">Transferase</keyword>
<dbReference type="InterPro" id="IPR018022">
    <property type="entry name" value="IPT"/>
</dbReference>
<keyword evidence="7 10" id="KW-0067">ATP-binding</keyword>
<evidence type="ECO:0000256" key="7">
    <source>
        <dbReference type="ARBA" id="ARBA00022840"/>
    </source>
</evidence>
<dbReference type="NCBIfam" id="TIGR00174">
    <property type="entry name" value="miaA"/>
    <property type="match status" value="1"/>
</dbReference>
<dbReference type="GO" id="GO:0006400">
    <property type="term" value="P:tRNA modification"/>
    <property type="evidence" value="ECO:0007669"/>
    <property type="project" value="TreeGrafter"/>
</dbReference>
<dbReference type="InterPro" id="IPR027417">
    <property type="entry name" value="P-loop_NTPase"/>
</dbReference>
<evidence type="ECO:0000256" key="10">
    <source>
        <dbReference type="HAMAP-Rule" id="MF_00185"/>
    </source>
</evidence>
<accession>A0A9E2KWL9</accession>
<comment type="similarity">
    <text evidence="3 10 13">Belongs to the IPP transferase family.</text>
</comment>
<dbReference type="EMBL" id="JAHLFM010000040">
    <property type="protein sequence ID" value="MBU3831023.1"/>
    <property type="molecule type" value="Genomic_DNA"/>
</dbReference>
<feature type="site" description="Interaction with substrate tRNA" evidence="10">
    <location>
        <position position="101"/>
    </location>
</feature>
<evidence type="ECO:0000256" key="3">
    <source>
        <dbReference type="ARBA" id="ARBA00005842"/>
    </source>
</evidence>
<reference evidence="14" key="1">
    <citation type="journal article" date="2021" name="PeerJ">
        <title>Extensive microbial diversity within the chicken gut microbiome revealed by metagenomics and culture.</title>
        <authorList>
            <person name="Gilroy R."/>
            <person name="Ravi A."/>
            <person name="Getino M."/>
            <person name="Pursley I."/>
            <person name="Horton D.L."/>
            <person name="Alikhan N.F."/>
            <person name="Baker D."/>
            <person name="Gharbi K."/>
            <person name="Hall N."/>
            <person name="Watson M."/>
            <person name="Adriaenssens E.M."/>
            <person name="Foster-Nyarko E."/>
            <person name="Jarju S."/>
            <person name="Secka A."/>
            <person name="Antonio M."/>
            <person name="Oren A."/>
            <person name="Chaudhuri R.R."/>
            <person name="La Ragione R."/>
            <person name="Hildebrand F."/>
            <person name="Pallen M.J."/>
        </authorList>
    </citation>
    <scope>NUCLEOTIDE SEQUENCE</scope>
    <source>
        <strain evidence="14">A5-1222</strain>
    </source>
</reference>
<protein>
    <recommendedName>
        <fullName evidence="10">tRNA dimethylallyltransferase</fullName>
        <ecNumber evidence="10">2.5.1.75</ecNumber>
    </recommendedName>
    <alternativeName>
        <fullName evidence="10">Dimethylallyl diphosphate:tRNA dimethylallyltransferase</fullName>
        <shortName evidence="10">DMAPP:tRNA dimethylallyltransferase</shortName>
        <shortName evidence="10">DMATase</shortName>
    </alternativeName>
    <alternativeName>
        <fullName evidence="10">Isopentenyl-diphosphate:tRNA isopentenyltransferase</fullName>
        <shortName evidence="10">IPP transferase</shortName>
        <shortName evidence="10">IPPT</shortName>
        <shortName evidence="10">IPTase</shortName>
    </alternativeName>
</protein>
<evidence type="ECO:0000256" key="12">
    <source>
        <dbReference type="RuleBase" id="RU003784"/>
    </source>
</evidence>
<keyword evidence="8 10" id="KW-0460">Magnesium</keyword>
<evidence type="ECO:0000256" key="2">
    <source>
        <dbReference type="ARBA" id="ARBA00003213"/>
    </source>
</evidence>
<keyword evidence="5 10" id="KW-0819">tRNA processing</keyword>
<dbReference type="AlphaFoldDB" id="A0A9E2KWL9"/>
<evidence type="ECO:0000313" key="14">
    <source>
        <dbReference type="EMBL" id="MBU3831023.1"/>
    </source>
</evidence>
<evidence type="ECO:0000256" key="5">
    <source>
        <dbReference type="ARBA" id="ARBA00022694"/>
    </source>
</evidence>
<dbReference type="SUPFAM" id="SSF52540">
    <property type="entry name" value="P-loop containing nucleoside triphosphate hydrolases"/>
    <property type="match status" value="1"/>
</dbReference>
<reference evidence="14" key="2">
    <citation type="submission" date="2021-04" db="EMBL/GenBank/DDBJ databases">
        <authorList>
            <person name="Gilroy R."/>
        </authorList>
    </citation>
    <scope>NUCLEOTIDE SEQUENCE</scope>
    <source>
        <strain evidence="14">A5-1222</strain>
    </source>
</reference>
<keyword evidence="6 10" id="KW-0547">Nucleotide-binding</keyword>
<gene>
    <name evidence="10 14" type="primary">miaA</name>
    <name evidence="14" type="ORF">H9897_02615</name>
</gene>
<evidence type="ECO:0000256" key="11">
    <source>
        <dbReference type="RuleBase" id="RU003783"/>
    </source>
</evidence>
<comment type="caution">
    <text evidence="10">Lacks conserved residue(s) required for the propagation of feature annotation.</text>
</comment>
<dbReference type="Proteomes" id="UP000824247">
    <property type="component" value="Unassembled WGS sequence"/>
</dbReference>
<dbReference type="GO" id="GO:0005524">
    <property type="term" value="F:ATP binding"/>
    <property type="evidence" value="ECO:0007669"/>
    <property type="project" value="UniProtKB-UniRule"/>
</dbReference>
<dbReference type="PANTHER" id="PTHR11088">
    <property type="entry name" value="TRNA DIMETHYLALLYLTRANSFERASE"/>
    <property type="match status" value="1"/>
</dbReference>
<dbReference type="EC" id="2.5.1.75" evidence="10"/>
<sequence length="302" mass="35551">MSKKLITIIGPTAAKKTTLAHNIAKKINGAIINADAFQVYKQINAGVNKPPLEQMQEIDYYFINNVNYWDDWNISIFQREFDIVYNKIISENKVPILCGGSHLYIDCILKGYDLTKTLDQSIIDEIEKWDNQKLYDYIFKYDKISAQKIGINNRKRLIRCVVILKMNDNLPKTVTDIAKNKPKYESLVIMVNKSREILYKDINNRFDKFINQGWINEVKDLIEKYPDIIHTNAFKAIGYQEIANSLINNVQIDLETIKQRTRHLAKRQLTWCNNKFPNKIIYDFNSNNVEYLIKEIIKFYYD</sequence>
<feature type="binding site" evidence="10">
    <location>
        <begin position="10"/>
        <end position="17"/>
    </location>
    <ligand>
        <name>ATP</name>
        <dbReference type="ChEBI" id="CHEBI:30616"/>
    </ligand>
</feature>
<evidence type="ECO:0000256" key="8">
    <source>
        <dbReference type="ARBA" id="ARBA00022842"/>
    </source>
</evidence>
<dbReference type="Pfam" id="PF01715">
    <property type="entry name" value="IPPT"/>
    <property type="match status" value="1"/>
</dbReference>
<proteinExistence type="inferred from homology"/>